<accession>A0A1B8SLD5</accession>
<dbReference type="Proteomes" id="UP000092668">
    <property type="component" value="Unassembled WGS sequence"/>
</dbReference>
<organism evidence="1 2">
    <name type="scientific">Mycolicibacter kumamotonensis</name>
    <dbReference type="NCBI Taxonomy" id="354243"/>
    <lineage>
        <taxon>Bacteria</taxon>
        <taxon>Bacillati</taxon>
        <taxon>Actinomycetota</taxon>
        <taxon>Actinomycetes</taxon>
        <taxon>Mycobacteriales</taxon>
        <taxon>Mycobacteriaceae</taxon>
        <taxon>Mycolicibacter</taxon>
    </lineage>
</organism>
<comment type="caution">
    <text evidence="1">The sequence shown here is derived from an EMBL/GenBank/DDBJ whole genome shotgun (WGS) entry which is preliminary data.</text>
</comment>
<reference evidence="1 2" key="1">
    <citation type="submission" date="2015-06" db="EMBL/GenBank/DDBJ databases">
        <title>Genome sequence of Mycobacterium kumamotonense strain Roo.</title>
        <authorList>
            <person name="Greninger A.L."/>
            <person name="Cunningham G."/>
            <person name="Miller S."/>
        </authorList>
    </citation>
    <scope>NUCLEOTIDE SEQUENCE [LARGE SCALE GENOMIC DNA]</scope>
    <source>
        <strain evidence="1 2">Roo</strain>
    </source>
</reference>
<dbReference type="EMBL" id="LFOE01000001">
    <property type="protein sequence ID" value="OBY33541.1"/>
    <property type="molecule type" value="Genomic_DNA"/>
</dbReference>
<evidence type="ECO:0000313" key="1">
    <source>
        <dbReference type="EMBL" id="OBY33541.1"/>
    </source>
</evidence>
<evidence type="ECO:0000313" key="2">
    <source>
        <dbReference type="Proteomes" id="UP000092668"/>
    </source>
</evidence>
<proteinExistence type="predicted"/>
<name>A0A1B8SLD5_9MYCO</name>
<dbReference type="AlphaFoldDB" id="A0A1B8SLD5"/>
<keyword evidence="2" id="KW-1185">Reference proteome</keyword>
<sequence length="80" mass="9359">MAKTSQKQASVTMQQFTRDMWEASREQLRAELASSLSAEDFEQRFPSWEDLPRESKLTKMRNAQESLKLMDRAGYTVIKK</sequence>
<gene>
    <name evidence="1" type="ORF">ACT18_01015</name>
</gene>
<protein>
    <submittedName>
        <fullName evidence="1">Uncharacterized protein</fullName>
    </submittedName>
</protein>